<name>A0ABQ2GG39_9PSED</name>
<dbReference type="InterPro" id="IPR015867">
    <property type="entry name" value="N-reg_PII/ATP_PRibTrfase_C"/>
</dbReference>
<dbReference type="Gene3D" id="3.30.70.120">
    <property type="match status" value="1"/>
</dbReference>
<protein>
    <recommendedName>
        <fullName evidence="3">NGG1p interacting factor NIF3</fullName>
    </recommendedName>
</protein>
<dbReference type="RefSeq" id="WP_188864086.1">
    <property type="nucleotide sequence ID" value="NZ_BMNW01000001.1"/>
</dbReference>
<dbReference type="InterPro" id="IPR036069">
    <property type="entry name" value="DUF34/NIF3_sf"/>
</dbReference>
<dbReference type="Proteomes" id="UP000616499">
    <property type="component" value="Unassembled WGS sequence"/>
</dbReference>
<evidence type="ECO:0000313" key="2">
    <source>
        <dbReference type="Proteomes" id="UP000616499"/>
    </source>
</evidence>
<evidence type="ECO:0008006" key="3">
    <source>
        <dbReference type="Google" id="ProtNLM"/>
    </source>
</evidence>
<keyword evidence="2" id="KW-1185">Reference proteome</keyword>
<dbReference type="SUPFAM" id="SSF102705">
    <property type="entry name" value="NIF3 (NGG1p interacting factor 3)-like"/>
    <property type="match status" value="1"/>
</dbReference>
<sequence length="103" mass="11356">MFKLCFYVPESHLESVKAAVFTAGGGQIGNYEACCWQVLGEGQFRPCAGSNPFLGQVGELERVSEWKVELVVADEHIKPAVAALRKAHPYETPAYEVWQLASI</sequence>
<reference evidence="2" key="1">
    <citation type="journal article" date="2019" name="Int. J. Syst. Evol. Microbiol.">
        <title>The Global Catalogue of Microorganisms (GCM) 10K type strain sequencing project: providing services to taxonomists for standard genome sequencing and annotation.</title>
        <authorList>
            <consortium name="The Broad Institute Genomics Platform"/>
            <consortium name="The Broad Institute Genome Sequencing Center for Infectious Disease"/>
            <person name="Wu L."/>
            <person name="Ma J."/>
        </authorList>
    </citation>
    <scope>NUCLEOTIDE SEQUENCE [LARGE SCALE GENOMIC DNA]</scope>
    <source>
        <strain evidence="2">JCM 13501</strain>
    </source>
</reference>
<organism evidence="1 2">
    <name type="scientific">Pseudomonas asuensis</name>
    <dbReference type="NCBI Taxonomy" id="1825787"/>
    <lineage>
        <taxon>Bacteria</taxon>
        <taxon>Pseudomonadati</taxon>
        <taxon>Pseudomonadota</taxon>
        <taxon>Gammaproteobacteria</taxon>
        <taxon>Pseudomonadales</taxon>
        <taxon>Pseudomonadaceae</taxon>
        <taxon>Pseudomonas</taxon>
    </lineage>
</organism>
<evidence type="ECO:0000313" key="1">
    <source>
        <dbReference type="EMBL" id="GGL93457.1"/>
    </source>
</evidence>
<gene>
    <name evidence="1" type="ORF">GCM10009425_00590</name>
</gene>
<dbReference type="PANTHER" id="PTHR41774:SF1">
    <property type="entry name" value="NGG1P INTERACTING FACTOR NIF3"/>
    <property type="match status" value="1"/>
</dbReference>
<proteinExistence type="predicted"/>
<comment type="caution">
    <text evidence="1">The sequence shown here is derived from an EMBL/GenBank/DDBJ whole genome shotgun (WGS) entry which is preliminary data.</text>
</comment>
<dbReference type="PANTHER" id="PTHR41774">
    <property type="match status" value="1"/>
</dbReference>
<dbReference type="EMBL" id="BMNW01000001">
    <property type="protein sequence ID" value="GGL93457.1"/>
    <property type="molecule type" value="Genomic_DNA"/>
</dbReference>
<accession>A0ABQ2GG39</accession>